<evidence type="ECO:0000313" key="2">
    <source>
        <dbReference type="EMBL" id="EAZ89282.1"/>
    </source>
</evidence>
<dbReference type="Gene3D" id="3.10.450.50">
    <property type="match status" value="1"/>
</dbReference>
<dbReference type="Proteomes" id="UP000003781">
    <property type="component" value="Unassembled WGS sequence"/>
</dbReference>
<accession>A3IW47</accession>
<dbReference type="eggNOG" id="COG3631">
    <property type="taxonomic scope" value="Bacteria"/>
</dbReference>
<keyword evidence="3" id="KW-1185">Reference proteome</keyword>
<dbReference type="InterPro" id="IPR032710">
    <property type="entry name" value="NTF2-like_dom_sf"/>
</dbReference>
<dbReference type="RefSeq" id="WP_008277603.1">
    <property type="nucleotide sequence ID" value="NZ_AAXW01000048.1"/>
</dbReference>
<name>A3IW47_9CHRO</name>
<gene>
    <name evidence="2" type="ORF">CY0110_08806</name>
</gene>
<dbReference type="InterPro" id="IPR002075">
    <property type="entry name" value="NTF2_dom"/>
</dbReference>
<evidence type="ECO:0000313" key="3">
    <source>
        <dbReference type="Proteomes" id="UP000003781"/>
    </source>
</evidence>
<dbReference type="SUPFAM" id="SSF54427">
    <property type="entry name" value="NTF2-like"/>
    <property type="match status" value="1"/>
</dbReference>
<dbReference type="OrthoDB" id="465629at2"/>
<reference evidence="2 3" key="1">
    <citation type="submission" date="2007-03" db="EMBL/GenBank/DDBJ databases">
        <authorList>
            <person name="Stal L."/>
            <person name="Ferriera S."/>
            <person name="Johnson J."/>
            <person name="Kravitz S."/>
            <person name="Beeson K."/>
            <person name="Sutton G."/>
            <person name="Rogers Y.-H."/>
            <person name="Friedman R."/>
            <person name="Frazier M."/>
            <person name="Venter J.C."/>
        </authorList>
    </citation>
    <scope>NUCLEOTIDE SEQUENCE [LARGE SCALE GENOMIC DNA]</scope>
    <source>
        <strain evidence="2 3">CCY0110</strain>
    </source>
</reference>
<dbReference type="AlphaFoldDB" id="A3IW47"/>
<comment type="caution">
    <text evidence="2">The sequence shown here is derived from an EMBL/GenBank/DDBJ whole genome shotgun (WGS) entry which is preliminary data.</text>
</comment>
<evidence type="ECO:0000259" key="1">
    <source>
        <dbReference type="Pfam" id="PF02136"/>
    </source>
</evidence>
<protein>
    <recommendedName>
        <fullName evidence="1">Nuclear transport factor 2 domain-containing protein</fullName>
    </recommendedName>
</protein>
<sequence length="133" mass="14903">MIKSAQTVNPIALTEPVIKRYFETLNHESFLETASLFASEGTLTPPFEKAIVGSEAIANYLQQEAREMTLFPLQEALETTETGHIQAEIKGKVTTPLFTVNIAWVFILNNQKEIISVEVKLLASLEELVKLKR</sequence>
<dbReference type="Pfam" id="PF02136">
    <property type="entry name" value="NTF2"/>
    <property type="match status" value="1"/>
</dbReference>
<organism evidence="2 3">
    <name type="scientific">Crocosphaera chwakensis CCY0110</name>
    <dbReference type="NCBI Taxonomy" id="391612"/>
    <lineage>
        <taxon>Bacteria</taxon>
        <taxon>Bacillati</taxon>
        <taxon>Cyanobacteriota</taxon>
        <taxon>Cyanophyceae</taxon>
        <taxon>Oscillatoriophycideae</taxon>
        <taxon>Chroococcales</taxon>
        <taxon>Aphanothecaceae</taxon>
        <taxon>Crocosphaera</taxon>
        <taxon>Crocosphaera chwakensis</taxon>
    </lineage>
</organism>
<proteinExistence type="predicted"/>
<dbReference type="SMR" id="A3IW47"/>
<dbReference type="EMBL" id="AAXW01000048">
    <property type="protein sequence ID" value="EAZ89282.1"/>
    <property type="molecule type" value="Genomic_DNA"/>
</dbReference>
<feature type="domain" description="Nuclear transport factor 2" evidence="1">
    <location>
        <begin position="17"/>
        <end position="112"/>
    </location>
</feature>